<sequence length="116" mass="12955">MHWSPPTDLPGRLVPSSGGRVPVRVRGFVEEPTRAPSRTPDRGFAVVLARTEHDVVKVVRGTTVLGYLPPAWSQVVDFELWSCEQAGEPALARALLEGRPGERDLFVMLDWPRRRS</sequence>
<evidence type="ECO:0000313" key="2">
    <source>
        <dbReference type="Proteomes" id="UP000288246"/>
    </source>
</evidence>
<accession>A0A401UXN5</accession>
<keyword evidence="2" id="KW-1185">Reference proteome</keyword>
<protein>
    <recommendedName>
        <fullName evidence="3">HIRAN domain-containing protein</fullName>
    </recommendedName>
</protein>
<comment type="caution">
    <text evidence="1">The sequence shown here is derived from an EMBL/GenBank/DDBJ whole genome shotgun (WGS) entry which is preliminary data.</text>
</comment>
<dbReference type="RefSeq" id="WP_162350970.1">
    <property type="nucleotide sequence ID" value="NZ_BHYL01000067.1"/>
</dbReference>
<name>A0A401UXN5_9CELL</name>
<dbReference type="AlphaFoldDB" id="A0A401UXN5"/>
<dbReference type="Proteomes" id="UP000288246">
    <property type="component" value="Unassembled WGS sequence"/>
</dbReference>
<evidence type="ECO:0000313" key="1">
    <source>
        <dbReference type="EMBL" id="GCD19418.1"/>
    </source>
</evidence>
<evidence type="ECO:0008006" key="3">
    <source>
        <dbReference type="Google" id="ProtNLM"/>
    </source>
</evidence>
<gene>
    <name evidence="1" type="ORF">CTKZ_09800</name>
</gene>
<proteinExistence type="predicted"/>
<dbReference type="EMBL" id="BHYL01000067">
    <property type="protein sequence ID" value="GCD19418.1"/>
    <property type="molecule type" value="Genomic_DNA"/>
</dbReference>
<organism evidence="1 2">
    <name type="scientific">Cellulomonas algicola</name>
    <dbReference type="NCBI Taxonomy" id="2071633"/>
    <lineage>
        <taxon>Bacteria</taxon>
        <taxon>Bacillati</taxon>
        <taxon>Actinomycetota</taxon>
        <taxon>Actinomycetes</taxon>
        <taxon>Micrococcales</taxon>
        <taxon>Cellulomonadaceae</taxon>
        <taxon>Cellulomonas</taxon>
    </lineage>
</organism>
<reference evidence="1 2" key="1">
    <citation type="submission" date="2018-11" db="EMBL/GenBank/DDBJ databases">
        <title>Draft genome sequence of Cellulomonas takizawaensis strain TKZ-21.</title>
        <authorList>
            <person name="Yamamura H."/>
            <person name="Hayashi T."/>
            <person name="Hamada M."/>
            <person name="Serisawa Y."/>
            <person name="Matsuyama K."/>
            <person name="Nakagawa Y."/>
            <person name="Otoguro M."/>
            <person name="Yanagida F."/>
            <person name="Hayakawa M."/>
        </authorList>
    </citation>
    <scope>NUCLEOTIDE SEQUENCE [LARGE SCALE GENOMIC DNA]</scope>
    <source>
        <strain evidence="1 2">TKZ-21</strain>
    </source>
</reference>